<proteinExistence type="predicted"/>
<organism evidence="7 8">
    <name type="scientific">Sulfobacillus acidophilus</name>
    <dbReference type="NCBI Taxonomy" id="53633"/>
    <lineage>
        <taxon>Bacteria</taxon>
        <taxon>Bacillati</taxon>
        <taxon>Bacillota</taxon>
        <taxon>Clostridia</taxon>
        <taxon>Eubacteriales</taxon>
        <taxon>Clostridiales Family XVII. Incertae Sedis</taxon>
        <taxon>Sulfobacillus</taxon>
    </lineage>
</organism>
<dbReference type="InterPro" id="IPR050338">
    <property type="entry name" value="DisA"/>
</dbReference>
<evidence type="ECO:0000313" key="7">
    <source>
        <dbReference type="EMBL" id="PSR22036.1"/>
    </source>
</evidence>
<dbReference type="GO" id="GO:0005524">
    <property type="term" value="F:ATP binding"/>
    <property type="evidence" value="ECO:0007669"/>
    <property type="project" value="UniProtKB-KW"/>
</dbReference>
<dbReference type="InterPro" id="IPR010994">
    <property type="entry name" value="RuvA_2-like"/>
</dbReference>
<gene>
    <name evidence="7" type="ORF">C7B45_08530</name>
</gene>
<keyword evidence="4" id="KW-0547">Nucleotide-binding</keyword>
<dbReference type="InterPro" id="IPR003390">
    <property type="entry name" value="DNA_integrity_scan_DisA_N"/>
</dbReference>
<dbReference type="SUPFAM" id="SSF143597">
    <property type="entry name" value="YojJ-like"/>
    <property type="match status" value="1"/>
</dbReference>
<comment type="caution">
    <text evidence="7">The sequence shown here is derived from an EMBL/GenBank/DDBJ whole genome shotgun (WGS) entry which is preliminary data.</text>
</comment>
<keyword evidence="2" id="KW-0808">Transferase</keyword>
<dbReference type="Proteomes" id="UP000241848">
    <property type="component" value="Unassembled WGS sequence"/>
</dbReference>
<dbReference type="PROSITE" id="PS51794">
    <property type="entry name" value="DAC"/>
    <property type="match status" value="1"/>
</dbReference>
<evidence type="ECO:0000256" key="3">
    <source>
        <dbReference type="ARBA" id="ARBA00022695"/>
    </source>
</evidence>
<evidence type="ECO:0000313" key="8">
    <source>
        <dbReference type="Proteomes" id="UP000241848"/>
    </source>
</evidence>
<evidence type="ECO:0000256" key="5">
    <source>
        <dbReference type="ARBA" id="ARBA00022840"/>
    </source>
</evidence>
<sequence>MPGMLEEVAKLAPGTRFREAIDRIIRAQTGALIVVGGEPDIDQDCKGGFYLDVPFHPALLYELAKMDGAIVLDATVSRIRMANVEIHVHMEAETFESGIRHRTAERLAKTRDALVVAISERRGTVSLYRQNERFVLHDLGYILSKAQGAVNSLSRYDRLFRAAVRRLAEAELYAGVMLQDVVEVLRRGLVAIEMRQELHGYVVELGKDGHLIDLQLEEFGDIQREWRWIWRDYQSEDAEPFGLRRSSANLSDDDWYRALGYGRTEGEKLLVPRGYRILHLIPRLPDGVIQQLVRRYRDVRALAAASPADLDQVEGVGPQRAGLIYRALHPNDAG</sequence>
<evidence type="ECO:0000259" key="6">
    <source>
        <dbReference type="PROSITE" id="PS51794"/>
    </source>
</evidence>
<dbReference type="InterPro" id="IPR018906">
    <property type="entry name" value="DNA_integrity_scan_DisA_link"/>
</dbReference>
<reference evidence="7 8" key="1">
    <citation type="journal article" date="2014" name="BMC Genomics">
        <title>Comparison of environmental and isolate Sulfobacillus genomes reveals diverse carbon, sulfur, nitrogen, and hydrogen metabolisms.</title>
        <authorList>
            <person name="Justice N.B."/>
            <person name="Norman A."/>
            <person name="Brown C.T."/>
            <person name="Singh A."/>
            <person name="Thomas B.C."/>
            <person name="Banfield J.F."/>
        </authorList>
    </citation>
    <scope>NUCLEOTIDE SEQUENCE [LARGE SCALE GENOMIC DNA]</scope>
    <source>
        <strain evidence="7">AMDSBA3</strain>
    </source>
</reference>
<evidence type="ECO:0000256" key="1">
    <source>
        <dbReference type="ARBA" id="ARBA00000877"/>
    </source>
</evidence>
<dbReference type="PANTHER" id="PTHR34185:SF3">
    <property type="entry name" value="DNA INTEGRITY SCANNING PROTEIN DISA"/>
    <property type="match status" value="1"/>
</dbReference>
<comment type="catalytic activity">
    <reaction evidence="1">
        <text>2 ATP = 3',3'-c-di-AMP + 2 diphosphate</text>
        <dbReference type="Rhea" id="RHEA:35655"/>
        <dbReference type="ChEBI" id="CHEBI:30616"/>
        <dbReference type="ChEBI" id="CHEBI:33019"/>
        <dbReference type="ChEBI" id="CHEBI:71500"/>
        <dbReference type="EC" id="2.7.7.85"/>
    </reaction>
</comment>
<dbReference type="Gene3D" id="3.40.1700.10">
    <property type="entry name" value="DNA integrity scanning protein, DisA, N-terminal domain"/>
    <property type="match status" value="1"/>
</dbReference>
<dbReference type="PANTHER" id="PTHR34185">
    <property type="entry name" value="DIADENYLATE CYCLASE"/>
    <property type="match status" value="1"/>
</dbReference>
<evidence type="ECO:0000256" key="2">
    <source>
        <dbReference type="ARBA" id="ARBA00022679"/>
    </source>
</evidence>
<protein>
    <submittedName>
        <fullName evidence="7">DNA integrity scanning protein DisA</fullName>
    </submittedName>
</protein>
<dbReference type="EMBL" id="PXYV01000023">
    <property type="protein sequence ID" value="PSR22036.1"/>
    <property type="molecule type" value="Genomic_DNA"/>
</dbReference>
<dbReference type="GO" id="GO:0106408">
    <property type="term" value="F:diadenylate cyclase activity"/>
    <property type="evidence" value="ECO:0007669"/>
    <property type="project" value="UniProtKB-EC"/>
</dbReference>
<feature type="domain" description="DAC" evidence="6">
    <location>
        <begin position="1"/>
        <end position="139"/>
    </location>
</feature>
<keyword evidence="3" id="KW-0548">Nucleotidyltransferase</keyword>
<dbReference type="Gene3D" id="1.10.150.20">
    <property type="entry name" value="5' to 3' exonuclease, C-terminal subdomain"/>
    <property type="match status" value="1"/>
</dbReference>
<name>A0A2T2WIJ4_9FIRM</name>
<dbReference type="SUPFAM" id="SSF47781">
    <property type="entry name" value="RuvA domain 2-like"/>
    <property type="match status" value="1"/>
</dbReference>
<dbReference type="Pfam" id="PF02457">
    <property type="entry name" value="DAC"/>
    <property type="match status" value="1"/>
</dbReference>
<dbReference type="NCBIfam" id="NF010009">
    <property type="entry name" value="PRK13482.1"/>
    <property type="match status" value="1"/>
</dbReference>
<keyword evidence="5" id="KW-0067">ATP-binding</keyword>
<dbReference type="AlphaFoldDB" id="A0A2T2WIJ4"/>
<dbReference type="InterPro" id="IPR038331">
    <property type="entry name" value="DisA_sf"/>
</dbReference>
<dbReference type="Pfam" id="PF10635">
    <property type="entry name" value="DisA-linker"/>
    <property type="match status" value="1"/>
</dbReference>
<dbReference type="InterPro" id="IPR036888">
    <property type="entry name" value="DNA_integrity_DisA_N_sf"/>
</dbReference>
<dbReference type="Gene3D" id="1.20.1260.110">
    <property type="entry name" value="DNA integrity scanning linker region"/>
    <property type="match status" value="1"/>
</dbReference>
<accession>A0A2T2WIJ4</accession>
<dbReference type="GO" id="GO:0004016">
    <property type="term" value="F:adenylate cyclase activity"/>
    <property type="evidence" value="ECO:0007669"/>
    <property type="project" value="TreeGrafter"/>
</dbReference>
<evidence type="ECO:0000256" key="4">
    <source>
        <dbReference type="ARBA" id="ARBA00022741"/>
    </source>
</evidence>